<feature type="non-terminal residue" evidence="2">
    <location>
        <position position="1"/>
    </location>
</feature>
<evidence type="ECO:0000313" key="3">
    <source>
        <dbReference type="EMBL" id="KAG0446525.1"/>
    </source>
</evidence>
<evidence type="ECO:0000313" key="2">
    <source>
        <dbReference type="EMBL" id="KAG0446519.1"/>
    </source>
</evidence>
<name>A0A835P6D0_VANPL</name>
<accession>A0A835P6D0</accession>
<evidence type="ECO:0000256" key="1">
    <source>
        <dbReference type="SAM" id="MobiDB-lite"/>
    </source>
</evidence>
<organism evidence="2 5">
    <name type="scientific">Vanilla planifolia</name>
    <name type="common">Vanilla</name>
    <dbReference type="NCBI Taxonomy" id="51239"/>
    <lineage>
        <taxon>Eukaryota</taxon>
        <taxon>Viridiplantae</taxon>
        <taxon>Streptophyta</taxon>
        <taxon>Embryophyta</taxon>
        <taxon>Tracheophyta</taxon>
        <taxon>Spermatophyta</taxon>
        <taxon>Magnoliopsida</taxon>
        <taxon>Liliopsida</taxon>
        <taxon>Asparagales</taxon>
        <taxon>Orchidaceae</taxon>
        <taxon>Vanilloideae</taxon>
        <taxon>Vanilleae</taxon>
        <taxon>Vanilla</taxon>
    </lineage>
</organism>
<dbReference type="AlphaFoldDB" id="A0A835P6D0"/>
<gene>
    <name evidence="3" type="ORF">HPP92_028783</name>
    <name evidence="2" type="ORF">HPP92_028794</name>
</gene>
<sequence>KYVTLTPIAHIGNGTNRKRKLNQTTGSRQRSPIAATAAFSASAACIRAWVAEIKDLAARPASARHLWKTAEAAARAYKDQAARPPGRTQDKLWPSIALINGRPGDGDLSAAANMRPSRPYESSHKFCGEGELTT</sequence>
<protein>
    <submittedName>
        <fullName evidence="2">Uncharacterized protein</fullName>
    </submittedName>
</protein>
<dbReference type="Proteomes" id="UP000636800">
    <property type="component" value="Unassembled WGS sequence"/>
</dbReference>
<proteinExistence type="predicted"/>
<evidence type="ECO:0000313" key="5">
    <source>
        <dbReference type="Proteomes" id="UP000639772"/>
    </source>
</evidence>
<feature type="region of interest" description="Disordered" evidence="1">
    <location>
        <begin position="107"/>
        <end position="134"/>
    </location>
</feature>
<comment type="caution">
    <text evidence="2">The sequence shown here is derived from an EMBL/GenBank/DDBJ whole genome shotgun (WGS) entry which is preliminary data.</text>
</comment>
<keyword evidence="4" id="KW-1185">Reference proteome</keyword>
<dbReference type="EMBL" id="JADCNM010000570">
    <property type="protein sequence ID" value="KAG0446519.1"/>
    <property type="molecule type" value="Genomic_DNA"/>
</dbReference>
<reference evidence="4 5" key="1">
    <citation type="journal article" date="2020" name="Nat. Food">
        <title>A phased Vanilla planifolia genome enables genetic improvement of flavour and production.</title>
        <authorList>
            <person name="Hasing T."/>
            <person name="Tang H."/>
            <person name="Brym M."/>
            <person name="Khazi F."/>
            <person name="Huang T."/>
            <person name="Chambers A.H."/>
        </authorList>
    </citation>
    <scope>NUCLEOTIDE SEQUENCE [LARGE SCALE GENOMIC DNA]</scope>
    <source>
        <tissue evidence="2">Leaf</tissue>
    </source>
</reference>
<dbReference type="EMBL" id="JADCNL010000569">
    <property type="protein sequence ID" value="KAG0446525.1"/>
    <property type="molecule type" value="Genomic_DNA"/>
</dbReference>
<evidence type="ECO:0000313" key="4">
    <source>
        <dbReference type="Proteomes" id="UP000636800"/>
    </source>
</evidence>
<dbReference type="Proteomes" id="UP000639772">
    <property type="component" value="Unassembled WGS sequence"/>
</dbReference>